<evidence type="ECO:0000259" key="3">
    <source>
        <dbReference type="PROSITE" id="PS50213"/>
    </source>
</evidence>
<keyword evidence="1" id="KW-0472">Membrane</keyword>
<feature type="domain" description="FAS1" evidence="3">
    <location>
        <begin position="454"/>
        <end position="589"/>
    </location>
</feature>
<dbReference type="Gene3D" id="2.30.180.10">
    <property type="entry name" value="FAS1 domain"/>
    <property type="match status" value="3"/>
</dbReference>
<keyword evidence="1" id="KW-0812">Transmembrane</keyword>
<proteinExistence type="predicted"/>
<dbReference type="AlphaFoldDB" id="A0A0E9NT53"/>
<dbReference type="STRING" id="698492.A0A0E9NT53"/>
<dbReference type="InterPro" id="IPR000782">
    <property type="entry name" value="FAS1_domain"/>
</dbReference>
<dbReference type="GO" id="GO:0000329">
    <property type="term" value="C:fungal-type vacuole membrane"/>
    <property type="evidence" value="ECO:0007669"/>
    <property type="project" value="TreeGrafter"/>
</dbReference>
<keyword evidence="5" id="KW-1185">Reference proteome</keyword>
<feature type="signal peptide" evidence="2">
    <location>
        <begin position="1"/>
        <end position="18"/>
    </location>
</feature>
<keyword evidence="1" id="KW-1133">Transmembrane helix</keyword>
<reference evidence="4 5" key="3">
    <citation type="journal article" date="2015" name="Genome Announc.">
        <title>Draft Genome Sequence of the Archiascomycetous Yeast Saitoella complicata.</title>
        <authorList>
            <person name="Yamauchi K."/>
            <person name="Kondo S."/>
            <person name="Hamamoto M."/>
            <person name="Takahashi Y."/>
            <person name="Ogura Y."/>
            <person name="Hayashi T."/>
            <person name="Nishida H."/>
        </authorList>
    </citation>
    <scope>NUCLEOTIDE SEQUENCE [LARGE SCALE GENOMIC DNA]</scope>
    <source>
        <strain evidence="4 5">NRRL Y-17804</strain>
    </source>
</reference>
<evidence type="ECO:0000313" key="5">
    <source>
        <dbReference type="Proteomes" id="UP000033140"/>
    </source>
</evidence>
<dbReference type="GO" id="GO:0016236">
    <property type="term" value="P:macroautophagy"/>
    <property type="evidence" value="ECO:0007669"/>
    <property type="project" value="TreeGrafter"/>
</dbReference>
<dbReference type="Proteomes" id="UP000033140">
    <property type="component" value="Unassembled WGS sequence"/>
</dbReference>
<evidence type="ECO:0000256" key="2">
    <source>
        <dbReference type="SAM" id="SignalP"/>
    </source>
</evidence>
<dbReference type="PANTHER" id="PTHR10900:SF77">
    <property type="entry name" value="FI19380P1"/>
    <property type="match status" value="1"/>
</dbReference>
<keyword evidence="2" id="KW-0732">Signal</keyword>
<feature type="domain" description="FAS1" evidence="3">
    <location>
        <begin position="591"/>
        <end position="724"/>
    </location>
</feature>
<accession>A0A0E9NT53</accession>
<evidence type="ECO:0000256" key="1">
    <source>
        <dbReference type="SAM" id="Phobius"/>
    </source>
</evidence>
<sequence length="803" mass="89246">MHPSRILLTLLFATIITASQTLISLLSSSPSHLPLLRTLQRARLIPDLNLRTNITLLAPLLKEEDVDAWARREYWEYHILQGELWTGNITAEDEVWDSRMGVAGRHVSRGTGVKVWKTADGKVRVGYDPAHSIEVLTYDQQAKNGVLQIIETPLPLPPTLQEFLRSATDEDGGEFGIWSELGAGFGNTTTYIIPTDEAMRSAFNDIELRYLRHPRGVVDAERLTSSHTLNNSVIYTQDLLPGHTSHHPPLSGPALSLSLDHEGKELTINDTPTTKHDLILLGGVAHVIPSIIPVEIEWTPRKYLYGVGAEEFVESVGGVREMRAWIDSWGREEQVIFAVLDDEGRKVETTDTGGQGRKGMVVQKAKRGLRSKHIERLKYHFALEKKKKGVLEGGDILPSRLRSPSLGGRAQRLSILHDANNDKLYVNNAEILDPKGWRVGNTTIYPIREEIELPPRLDVVTRINDGFDTSVKMFWGDGGKEVLKKARGVTVLLPRDGAWEDAGGLVRVWLTETHKGKARLQKLAAGAMLRNLTYSNEFVTREYKTVDGGLVGVTVEEDGAVMVEGVRVDNEKRDLLGENGVVHALENVPLGNVKEKDLYEAAGVTLFPALLAERNLSYAGIGGEEERGTILVPTDAAVERAGINNETENIDQILRLHLLRDDVFANTETRTKTREEGHEAGLERVHGDYWNIRLFGDRTEDVYARVLNNGRACRAQVILIDSVLSLRPEARPTKLRLSVGAWVGIGIGGLVGLLMLVAVLVWVVKRVRRRILSKNVHAEAERERLLSVEDGDTDDGYVPSEAR</sequence>
<dbReference type="Pfam" id="PF02469">
    <property type="entry name" value="Fasciclin"/>
    <property type="match status" value="1"/>
</dbReference>
<organism evidence="4 5">
    <name type="scientific">Saitoella complicata (strain BCRC 22490 / CBS 7301 / JCM 7358 / NBRC 10748 / NRRL Y-17804)</name>
    <dbReference type="NCBI Taxonomy" id="698492"/>
    <lineage>
        <taxon>Eukaryota</taxon>
        <taxon>Fungi</taxon>
        <taxon>Dikarya</taxon>
        <taxon>Ascomycota</taxon>
        <taxon>Taphrinomycotina</taxon>
        <taxon>Taphrinomycotina incertae sedis</taxon>
        <taxon>Saitoella</taxon>
    </lineage>
</organism>
<dbReference type="InterPro" id="IPR036378">
    <property type="entry name" value="FAS1_dom_sf"/>
</dbReference>
<dbReference type="InterPro" id="IPR050904">
    <property type="entry name" value="Adhesion/Biosynth-related"/>
</dbReference>
<feature type="transmembrane region" description="Helical" evidence="1">
    <location>
        <begin position="739"/>
        <end position="764"/>
    </location>
</feature>
<feature type="domain" description="FAS1" evidence="3">
    <location>
        <begin position="147"/>
        <end position="292"/>
    </location>
</feature>
<gene>
    <name evidence="4" type="ORF">G7K_6663-t1</name>
</gene>
<evidence type="ECO:0000313" key="4">
    <source>
        <dbReference type="EMBL" id="GAO52590.1"/>
    </source>
</evidence>
<comment type="caution">
    <text evidence="4">The sequence shown here is derived from an EMBL/GenBank/DDBJ whole genome shotgun (WGS) entry which is preliminary data.</text>
</comment>
<dbReference type="EMBL" id="BACD03000075">
    <property type="protein sequence ID" value="GAO52590.1"/>
    <property type="molecule type" value="Genomic_DNA"/>
</dbReference>
<dbReference type="OMA" id="FCSSNKR"/>
<feature type="chain" id="PRO_5002430742" description="FAS1 domain-containing protein" evidence="2">
    <location>
        <begin position="19"/>
        <end position="803"/>
    </location>
</feature>
<dbReference type="SUPFAM" id="SSF82153">
    <property type="entry name" value="FAS1 domain"/>
    <property type="match status" value="3"/>
</dbReference>
<dbReference type="PROSITE" id="PS50213">
    <property type="entry name" value="FAS1"/>
    <property type="match status" value="4"/>
</dbReference>
<dbReference type="PANTHER" id="PTHR10900">
    <property type="entry name" value="PERIOSTIN-RELATED"/>
    <property type="match status" value="1"/>
</dbReference>
<name>A0A0E9NT53_SAICN</name>
<reference evidence="4 5" key="1">
    <citation type="journal article" date="2011" name="J. Gen. Appl. Microbiol.">
        <title>Draft genome sequencing of the enigmatic yeast Saitoella complicata.</title>
        <authorList>
            <person name="Nishida H."/>
            <person name="Hamamoto M."/>
            <person name="Sugiyama J."/>
        </authorList>
    </citation>
    <scope>NUCLEOTIDE SEQUENCE [LARGE SCALE GENOMIC DNA]</scope>
    <source>
        <strain evidence="4 5">NRRL Y-17804</strain>
    </source>
</reference>
<reference evidence="4 5" key="2">
    <citation type="journal article" date="2014" name="J. Gen. Appl. Microbiol.">
        <title>The early diverging ascomycetous budding yeast Saitoella complicata has three histone deacetylases belonging to the Clr6, Hos2, and Rpd3 lineages.</title>
        <authorList>
            <person name="Nishida H."/>
            <person name="Matsumoto T."/>
            <person name="Kondo S."/>
            <person name="Hamamoto M."/>
            <person name="Yoshikawa H."/>
        </authorList>
    </citation>
    <scope>NUCLEOTIDE SEQUENCE [LARGE SCALE GENOMIC DNA]</scope>
    <source>
        <strain evidence="4 5">NRRL Y-17804</strain>
    </source>
</reference>
<protein>
    <recommendedName>
        <fullName evidence="3">FAS1 domain-containing protein</fullName>
    </recommendedName>
</protein>
<feature type="domain" description="FAS1" evidence="3">
    <location>
        <begin position="19"/>
        <end position="154"/>
    </location>
</feature>